<reference evidence="1" key="1">
    <citation type="submission" date="2018-05" db="EMBL/GenBank/DDBJ databases">
        <authorList>
            <person name="Lanie J.A."/>
            <person name="Ng W.-L."/>
            <person name="Kazmierczak K.M."/>
            <person name="Andrzejewski T.M."/>
            <person name="Davidsen T.M."/>
            <person name="Wayne K.J."/>
            <person name="Tettelin H."/>
            <person name="Glass J.I."/>
            <person name="Rusch D."/>
            <person name="Podicherti R."/>
            <person name="Tsui H.-C.T."/>
            <person name="Winkler M.E."/>
        </authorList>
    </citation>
    <scope>NUCLEOTIDE SEQUENCE</scope>
</reference>
<gene>
    <name evidence="1" type="ORF">METZ01_LOCUS479908</name>
</gene>
<dbReference type="AlphaFoldDB" id="A0A383C4D8"/>
<sequence length="37" mass="4069">MGKVLEIGISENKSNRMVNVNNVEAIKGKGLVGERHF</sequence>
<evidence type="ECO:0000313" key="1">
    <source>
        <dbReference type="EMBL" id="SVE27054.1"/>
    </source>
</evidence>
<proteinExistence type="predicted"/>
<accession>A0A383C4D8</accession>
<feature type="non-terminal residue" evidence="1">
    <location>
        <position position="37"/>
    </location>
</feature>
<dbReference type="EMBL" id="UINC01205742">
    <property type="protein sequence ID" value="SVE27054.1"/>
    <property type="molecule type" value="Genomic_DNA"/>
</dbReference>
<organism evidence="1">
    <name type="scientific">marine metagenome</name>
    <dbReference type="NCBI Taxonomy" id="408172"/>
    <lineage>
        <taxon>unclassified sequences</taxon>
        <taxon>metagenomes</taxon>
        <taxon>ecological metagenomes</taxon>
    </lineage>
</organism>
<protein>
    <recommendedName>
        <fullName evidence="2">MOSC domain-containing protein</fullName>
    </recommendedName>
</protein>
<name>A0A383C4D8_9ZZZZ</name>
<evidence type="ECO:0008006" key="2">
    <source>
        <dbReference type="Google" id="ProtNLM"/>
    </source>
</evidence>